<evidence type="ECO:0000259" key="6">
    <source>
        <dbReference type="Pfam" id="PF02826"/>
    </source>
</evidence>
<dbReference type="GO" id="GO:0005829">
    <property type="term" value="C:cytosol"/>
    <property type="evidence" value="ECO:0007669"/>
    <property type="project" value="TreeGrafter"/>
</dbReference>
<dbReference type="GO" id="GO:0016618">
    <property type="term" value="F:hydroxypyruvate reductase [NAD(P)H] activity"/>
    <property type="evidence" value="ECO:0007669"/>
    <property type="project" value="TreeGrafter"/>
</dbReference>
<dbReference type="PANTHER" id="PTHR10996:SF178">
    <property type="entry name" value="2-HYDROXYACID DEHYDROGENASE YGL185C-RELATED"/>
    <property type="match status" value="1"/>
</dbReference>
<evidence type="ECO:0000256" key="4">
    <source>
        <dbReference type="RuleBase" id="RU003719"/>
    </source>
</evidence>
<evidence type="ECO:0000313" key="7">
    <source>
        <dbReference type="EMBL" id="MCP2353108.1"/>
    </source>
</evidence>
<keyword evidence="3" id="KW-0520">NAD</keyword>
<dbReference type="SUPFAM" id="SSF52283">
    <property type="entry name" value="Formate/glycerate dehydrogenase catalytic domain-like"/>
    <property type="match status" value="1"/>
</dbReference>
<dbReference type="Proteomes" id="UP001139648">
    <property type="component" value="Unassembled WGS sequence"/>
</dbReference>
<name>A0A9X2JXU7_9ACTN</name>
<dbReference type="GO" id="GO:0051287">
    <property type="term" value="F:NAD binding"/>
    <property type="evidence" value="ECO:0007669"/>
    <property type="project" value="InterPro"/>
</dbReference>
<dbReference type="InterPro" id="IPR036291">
    <property type="entry name" value="NAD(P)-bd_dom_sf"/>
</dbReference>
<accession>A0A9X2JXU7</accession>
<dbReference type="InterPro" id="IPR029753">
    <property type="entry name" value="D-isomer_DH_CS"/>
</dbReference>
<protein>
    <submittedName>
        <fullName evidence="7">Phosphoglycerate dehydrogenase-like enzyme</fullName>
    </submittedName>
</protein>
<dbReference type="InterPro" id="IPR006139">
    <property type="entry name" value="D-isomer_2_OHA_DH_cat_dom"/>
</dbReference>
<dbReference type="AlphaFoldDB" id="A0A9X2JXU7"/>
<dbReference type="Pfam" id="PF00389">
    <property type="entry name" value="2-Hacid_dh"/>
    <property type="match status" value="1"/>
</dbReference>
<dbReference type="Pfam" id="PF02826">
    <property type="entry name" value="2-Hacid_dh_C"/>
    <property type="match status" value="1"/>
</dbReference>
<dbReference type="EMBL" id="JAMZEB010000001">
    <property type="protein sequence ID" value="MCP2353108.1"/>
    <property type="molecule type" value="Genomic_DNA"/>
</dbReference>
<comment type="similarity">
    <text evidence="1 4">Belongs to the D-isomer specific 2-hydroxyacid dehydrogenase family.</text>
</comment>
<sequence>MSTSSGDNMIDKPRTLLAMGRRVGERLLTAPVRERLVQVADVDPYLVADDFTDPRARAALAEAEVLYTSWGCPPITADVLAAAPRLRAVVHAAGSVKLHVTQACWQRGLLVSSAASANAEPVAEYTLAAILFAGKRVLEIARLYREHRGELDWDARFPGFGNYRRTVGIVGASRIGRRVIELLRPFELDVLVADPYLTDDLGVPHVELDELLARSDVVSLHAPALPETRHLIDAARLARMRDGATLINTARGVLVDQEALTAELAAGRLYAVIDHTEPEVLSADSPLYDLPHVLLTPHIAGSLGGELARMAELALDELSRYARGLPFEHGVAAEALARIA</sequence>
<evidence type="ECO:0000313" key="8">
    <source>
        <dbReference type="Proteomes" id="UP001139648"/>
    </source>
</evidence>
<proteinExistence type="inferred from homology"/>
<evidence type="ECO:0000256" key="2">
    <source>
        <dbReference type="ARBA" id="ARBA00023002"/>
    </source>
</evidence>
<dbReference type="SUPFAM" id="SSF51735">
    <property type="entry name" value="NAD(P)-binding Rossmann-fold domains"/>
    <property type="match status" value="1"/>
</dbReference>
<dbReference type="InterPro" id="IPR050223">
    <property type="entry name" value="D-isomer_2-hydroxyacid_DH"/>
</dbReference>
<gene>
    <name evidence="7" type="ORF">HD597_000128</name>
</gene>
<feature type="domain" description="D-isomer specific 2-hydroxyacid dehydrogenase NAD-binding" evidence="6">
    <location>
        <begin position="128"/>
        <end position="300"/>
    </location>
</feature>
<keyword evidence="8" id="KW-1185">Reference proteome</keyword>
<dbReference type="PANTHER" id="PTHR10996">
    <property type="entry name" value="2-HYDROXYACID DEHYDROGENASE-RELATED"/>
    <property type="match status" value="1"/>
</dbReference>
<feature type="domain" description="D-isomer specific 2-hydroxyacid dehydrogenase catalytic" evidence="5">
    <location>
        <begin position="57"/>
        <end position="327"/>
    </location>
</feature>
<dbReference type="Gene3D" id="3.40.50.720">
    <property type="entry name" value="NAD(P)-binding Rossmann-like Domain"/>
    <property type="match status" value="2"/>
</dbReference>
<evidence type="ECO:0000256" key="3">
    <source>
        <dbReference type="ARBA" id="ARBA00023027"/>
    </source>
</evidence>
<dbReference type="CDD" id="cd12167">
    <property type="entry name" value="2-Hacid_dh_8"/>
    <property type="match status" value="1"/>
</dbReference>
<keyword evidence="2 4" id="KW-0560">Oxidoreductase</keyword>
<comment type="caution">
    <text evidence="7">The sequence shown here is derived from an EMBL/GenBank/DDBJ whole genome shotgun (WGS) entry which is preliminary data.</text>
</comment>
<dbReference type="InterPro" id="IPR006140">
    <property type="entry name" value="D-isomer_DH_NAD-bd"/>
</dbReference>
<organism evidence="7 8">
    <name type="scientific">Nonomuraea thailandensis</name>
    <dbReference type="NCBI Taxonomy" id="1188745"/>
    <lineage>
        <taxon>Bacteria</taxon>
        <taxon>Bacillati</taxon>
        <taxon>Actinomycetota</taxon>
        <taxon>Actinomycetes</taxon>
        <taxon>Streptosporangiales</taxon>
        <taxon>Streptosporangiaceae</taxon>
        <taxon>Nonomuraea</taxon>
    </lineage>
</organism>
<evidence type="ECO:0000256" key="1">
    <source>
        <dbReference type="ARBA" id="ARBA00005854"/>
    </source>
</evidence>
<evidence type="ECO:0000259" key="5">
    <source>
        <dbReference type="Pfam" id="PF00389"/>
    </source>
</evidence>
<dbReference type="RefSeq" id="WP_253739532.1">
    <property type="nucleotide sequence ID" value="NZ_BAABKA010000061.1"/>
</dbReference>
<dbReference type="GO" id="GO:0030267">
    <property type="term" value="F:glyoxylate reductase (NADPH) activity"/>
    <property type="evidence" value="ECO:0007669"/>
    <property type="project" value="TreeGrafter"/>
</dbReference>
<reference evidence="7" key="1">
    <citation type="submission" date="2022-06" db="EMBL/GenBank/DDBJ databases">
        <title>Sequencing the genomes of 1000 actinobacteria strains.</title>
        <authorList>
            <person name="Klenk H.-P."/>
        </authorList>
    </citation>
    <scope>NUCLEOTIDE SEQUENCE</scope>
    <source>
        <strain evidence="7">DSM 46694</strain>
    </source>
</reference>
<dbReference type="PROSITE" id="PS00670">
    <property type="entry name" value="D_2_HYDROXYACID_DH_2"/>
    <property type="match status" value="1"/>
</dbReference>